<dbReference type="Proteomes" id="UP000694411">
    <property type="component" value="Chromosome 2"/>
</dbReference>
<protein>
    <submittedName>
        <fullName evidence="2">Uncharacterized protein</fullName>
    </submittedName>
</protein>
<keyword evidence="3" id="KW-1185">Reference proteome</keyword>
<evidence type="ECO:0000256" key="1">
    <source>
        <dbReference type="SAM" id="MobiDB-lite"/>
    </source>
</evidence>
<sequence>MLPLTISAASPTPSPSTKSEGSGINPKLHLGFFGGFFVCDSLALSPRLEYSNVISAHCNLHLPGSSDSPAPLSLPSSWDYRRPPPCLANLCIFSRDGVSP</sequence>
<dbReference type="AlphaFoldDB" id="A0A8D2FW87"/>
<dbReference type="Ensembl" id="ENSTGET00000031151.1">
    <property type="protein sequence ID" value="ENSTGEP00000026157.1"/>
    <property type="gene ID" value="ENSTGEG00000021082.1"/>
</dbReference>
<reference evidence="2" key="1">
    <citation type="submission" date="2018-05" db="EMBL/GenBank/DDBJ databases">
        <title>Whole genome of Theropithecus gelada.</title>
        <authorList>
            <person name="Chiou K.L."/>
            <person name="Snyder-Mackler N."/>
        </authorList>
    </citation>
    <scope>NUCLEOTIDE SEQUENCE [LARGE SCALE GENOMIC DNA]</scope>
</reference>
<feature type="region of interest" description="Disordered" evidence="1">
    <location>
        <begin position="1"/>
        <end position="22"/>
    </location>
</feature>
<reference evidence="2" key="3">
    <citation type="submission" date="2025-09" db="UniProtKB">
        <authorList>
            <consortium name="Ensembl"/>
        </authorList>
    </citation>
    <scope>IDENTIFICATION</scope>
</reference>
<name>A0A8D2FW87_THEGE</name>
<reference evidence="2" key="2">
    <citation type="submission" date="2025-08" db="UniProtKB">
        <authorList>
            <consortium name="Ensembl"/>
        </authorList>
    </citation>
    <scope>IDENTIFICATION</scope>
</reference>
<feature type="compositionally biased region" description="Low complexity" evidence="1">
    <location>
        <begin position="7"/>
        <end position="17"/>
    </location>
</feature>
<evidence type="ECO:0000313" key="3">
    <source>
        <dbReference type="Proteomes" id="UP000694411"/>
    </source>
</evidence>
<organism evidence="2 3">
    <name type="scientific">Theropithecus gelada</name>
    <name type="common">Gelada baboon</name>
    <dbReference type="NCBI Taxonomy" id="9565"/>
    <lineage>
        <taxon>Eukaryota</taxon>
        <taxon>Metazoa</taxon>
        <taxon>Chordata</taxon>
        <taxon>Craniata</taxon>
        <taxon>Vertebrata</taxon>
        <taxon>Euteleostomi</taxon>
        <taxon>Mammalia</taxon>
        <taxon>Eutheria</taxon>
        <taxon>Euarchontoglires</taxon>
        <taxon>Primates</taxon>
        <taxon>Haplorrhini</taxon>
        <taxon>Catarrhini</taxon>
        <taxon>Cercopithecidae</taxon>
        <taxon>Cercopithecinae</taxon>
        <taxon>Theropithecus</taxon>
    </lineage>
</organism>
<accession>A0A8D2FW87</accession>
<dbReference type="PANTHER" id="PTHR12138:SF162">
    <property type="entry name" value="CHROMOSOME UNDETERMINED SCAFFOLD_275, WHOLE GENOME SHOTGUN SEQUENCE"/>
    <property type="match status" value="1"/>
</dbReference>
<dbReference type="PANTHER" id="PTHR12138">
    <property type="entry name" value="PRIMATE-EXPANDED PROTEIN FAMILY"/>
    <property type="match status" value="1"/>
</dbReference>
<proteinExistence type="predicted"/>
<evidence type="ECO:0000313" key="2">
    <source>
        <dbReference type="Ensembl" id="ENSTGEP00000026157.1"/>
    </source>
</evidence>